<proteinExistence type="predicted"/>
<name>A0A075FR73_9ARCH</name>
<dbReference type="AlphaFoldDB" id="A0A075FR73"/>
<reference evidence="2" key="1">
    <citation type="journal article" date="2014" name="Genome Biol. Evol.">
        <title>Pangenome evidence for extensive interdomain horizontal transfer affecting lineage core and shell genes in uncultured planktonic thaumarchaeota and euryarchaeota.</title>
        <authorList>
            <person name="Deschamps P."/>
            <person name="Zivanovic Y."/>
            <person name="Moreira D."/>
            <person name="Rodriguez-Valera F."/>
            <person name="Lopez-Garcia P."/>
        </authorList>
    </citation>
    <scope>NUCLEOTIDE SEQUENCE</scope>
</reference>
<protein>
    <submittedName>
        <fullName evidence="2">Uncharacterized protein</fullName>
    </submittedName>
</protein>
<keyword evidence="1" id="KW-1133">Transmembrane helix</keyword>
<sequence length="163" mass="18200">MNKPTGIAIGIAVIVIIVIIAYQVNESQIKQYETDYQIVGPISIDKSKYVLGENVFITFSLHPLEDGTVAFNRPDGKTYYSFDFNGSLKPDGTSYFRPSLERVADMCVKEDIVGTWTVLVTGTTLTEDRKNLTLAPKEMQFEFIDKVLQDGTQFNGNVCDPSE</sequence>
<feature type="transmembrane region" description="Helical" evidence="1">
    <location>
        <begin position="6"/>
        <end position="24"/>
    </location>
</feature>
<evidence type="ECO:0000256" key="1">
    <source>
        <dbReference type="SAM" id="Phobius"/>
    </source>
</evidence>
<dbReference type="EMBL" id="KF900405">
    <property type="protein sequence ID" value="AIE93803.1"/>
    <property type="molecule type" value="Genomic_DNA"/>
</dbReference>
<keyword evidence="1" id="KW-0812">Transmembrane</keyword>
<accession>A0A075FR73</accession>
<organism evidence="2">
    <name type="scientific">uncultured marine thaumarchaeote AD1000_40_H03</name>
    <dbReference type="NCBI Taxonomy" id="1455914"/>
    <lineage>
        <taxon>Archaea</taxon>
        <taxon>Nitrososphaerota</taxon>
        <taxon>environmental samples</taxon>
    </lineage>
</organism>
<keyword evidence="1" id="KW-0472">Membrane</keyword>
<evidence type="ECO:0000313" key="2">
    <source>
        <dbReference type="EMBL" id="AIE93803.1"/>
    </source>
</evidence>